<dbReference type="STRING" id="1576369.SAMN05421753_10824"/>
<proteinExistence type="predicted"/>
<dbReference type="EMBL" id="FOQD01000008">
    <property type="protein sequence ID" value="SFI33980.1"/>
    <property type="molecule type" value="Genomic_DNA"/>
</dbReference>
<name>A0A1I3HEH0_9PLAN</name>
<sequence>MLRSIQNLLKRSPVCRAAACCAIFSFADAAHAQITRGFDRTAPAAATATELAHQPDYWAMEVQMKPIRLVWVDEVNPTTGEKTRQQIWYLAWRAIVRPIAAPEAPDIAPINQLDPLPGPRQFIPEMTLVTYDDPAKEVPAQILHDEIMPAAMQQIRQVERDNYLDMVAVVQDLPEPTPADAEQQQWIYGAATWKGVDPETDFFKVILGGFTNGYEVKKNDAEEQQVWRKVIVQRYSRLGDRFDPANREFNYVGKPEWAFQPDAGGATTEDAQ</sequence>
<dbReference type="RefSeq" id="WP_092050238.1">
    <property type="nucleotide sequence ID" value="NZ_FOQD01000008.1"/>
</dbReference>
<evidence type="ECO:0000313" key="3">
    <source>
        <dbReference type="Proteomes" id="UP000199518"/>
    </source>
</evidence>
<gene>
    <name evidence="2" type="ORF">SAMN05421753_10824</name>
</gene>
<feature type="signal peptide" evidence="1">
    <location>
        <begin position="1"/>
        <end position="32"/>
    </location>
</feature>
<protein>
    <submittedName>
        <fullName evidence="2">Uncharacterized protein</fullName>
    </submittedName>
</protein>
<accession>A0A1I3HEH0</accession>
<evidence type="ECO:0000313" key="2">
    <source>
        <dbReference type="EMBL" id="SFI33980.1"/>
    </source>
</evidence>
<reference evidence="3" key="1">
    <citation type="submission" date="2016-10" db="EMBL/GenBank/DDBJ databases">
        <authorList>
            <person name="Varghese N."/>
            <person name="Submissions S."/>
        </authorList>
    </citation>
    <scope>NUCLEOTIDE SEQUENCE [LARGE SCALE GENOMIC DNA]</scope>
    <source>
        <strain evidence="3">DSM 26348</strain>
    </source>
</reference>
<dbReference type="AlphaFoldDB" id="A0A1I3HEH0"/>
<keyword evidence="3" id="KW-1185">Reference proteome</keyword>
<keyword evidence="1" id="KW-0732">Signal</keyword>
<organism evidence="2 3">
    <name type="scientific">Planctomicrobium piriforme</name>
    <dbReference type="NCBI Taxonomy" id="1576369"/>
    <lineage>
        <taxon>Bacteria</taxon>
        <taxon>Pseudomonadati</taxon>
        <taxon>Planctomycetota</taxon>
        <taxon>Planctomycetia</taxon>
        <taxon>Planctomycetales</taxon>
        <taxon>Planctomycetaceae</taxon>
        <taxon>Planctomicrobium</taxon>
    </lineage>
</organism>
<dbReference type="Proteomes" id="UP000199518">
    <property type="component" value="Unassembled WGS sequence"/>
</dbReference>
<feature type="chain" id="PRO_5011710402" evidence="1">
    <location>
        <begin position="33"/>
        <end position="272"/>
    </location>
</feature>
<evidence type="ECO:0000256" key="1">
    <source>
        <dbReference type="SAM" id="SignalP"/>
    </source>
</evidence>
<dbReference type="OrthoDB" id="271268at2"/>